<dbReference type="GO" id="GO:0008654">
    <property type="term" value="P:phospholipid biosynthetic process"/>
    <property type="evidence" value="ECO:0007669"/>
    <property type="project" value="UniProtKB-KW"/>
</dbReference>
<dbReference type="EMBL" id="JACNJN010000222">
    <property type="protein sequence ID" value="MBC8337012.1"/>
    <property type="molecule type" value="Genomic_DNA"/>
</dbReference>
<feature type="domain" description="DAGKc" evidence="13">
    <location>
        <begin position="1"/>
        <end position="134"/>
    </location>
</feature>
<dbReference type="GO" id="GO:0005524">
    <property type="term" value="F:ATP binding"/>
    <property type="evidence" value="ECO:0007669"/>
    <property type="project" value="UniProtKB-KW"/>
</dbReference>
<keyword evidence="11" id="KW-0594">Phospholipid biosynthesis</keyword>
<reference evidence="14 15" key="1">
    <citation type="submission" date="2020-08" db="EMBL/GenBank/DDBJ databases">
        <title>Bridging the membrane lipid divide: bacteria of the FCB group superphylum have the potential to synthesize archaeal ether lipids.</title>
        <authorList>
            <person name="Villanueva L."/>
            <person name="Von Meijenfeldt F.A.B."/>
            <person name="Westbye A.B."/>
            <person name="Yadav S."/>
            <person name="Hopmans E.C."/>
            <person name="Dutilh B.E."/>
            <person name="Sinninghe Damste J.S."/>
        </authorList>
    </citation>
    <scope>NUCLEOTIDE SEQUENCE [LARGE SCALE GENOMIC DNA]</scope>
    <source>
        <strain evidence="14">NIOZ-UU36</strain>
    </source>
</reference>
<evidence type="ECO:0000256" key="2">
    <source>
        <dbReference type="ARBA" id="ARBA00005983"/>
    </source>
</evidence>
<dbReference type="SUPFAM" id="SSF111331">
    <property type="entry name" value="NAD kinase/diacylglycerol kinase-like"/>
    <property type="match status" value="1"/>
</dbReference>
<dbReference type="PANTHER" id="PTHR12358:SF106">
    <property type="entry name" value="LIPID KINASE YEGS"/>
    <property type="match status" value="1"/>
</dbReference>
<comment type="caution">
    <text evidence="14">The sequence shown here is derived from an EMBL/GenBank/DDBJ whole genome shotgun (WGS) entry which is preliminary data.</text>
</comment>
<dbReference type="Pfam" id="PF00781">
    <property type="entry name" value="DAGK_cat"/>
    <property type="match status" value="1"/>
</dbReference>
<keyword evidence="5" id="KW-0479">Metal-binding</keyword>
<dbReference type="InterPro" id="IPR045540">
    <property type="entry name" value="YegS/DAGK_C"/>
</dbReference>
<dbReference type="InterPro" id="IPR005218">
    <property type="entry name" value="Diacylglycerol/lipid_kinase"/>
</dbReference>
<evidence type="ECO:0000256" key="6">
    <source>
        <dbReference type="ARBA" id="ARBA00022741"/>
    </source>
</evidence>
<dbReference type="SMART" id="SM00046">
    <property type="entry name" value="DAGKc"/>
    <property type="match status" value="1"/>
</dbReference>
<evidence type="ECO:0000256" key="7">
    <source>
        <dbReference type="ARBA" id="ARBA00022777"/>
    </source>
</evidence>
<dbReference type="GO" id="GO:0016301">
    <property type="term" value="F:kinase activity"/>
    <property type="evidence" value="ECO:0007669"/>
    <property type="project" value="UniProtKB-KW"/>
</dbReference>
<dbReference type="Pfam" id="PF19279">
    <property type="entry name" value="YegS_C"/>
    <property type="match status" value="1"/>
</dbReference>
<name>A0A8J6NS88_9CHLR</name>
<sequence>MTAKVILNPYSARWGSKKRWPEASSALTDAGVAFELDVSEGRDHCTELAELAVKEGFSPIIAAGGDGTIGEVVNGLANAAAEGQPLSTFGIIPMGTANDLICNLNMPKDLKDAAKIIAAGKIRQMDLCSVNGRSFANNAAIGLEPMVTVLQEQIGWLKGIPRYLYAALSAIQRGTSWQAELKWDDGEYTGPITLVTVGNGAQTGGLFYMAPHADPFDGKLTFVFGHVKSRLKMLSLLPLTMKPGEGSYVEKDEITEIHTTRLTVKLTTSSPAHTDGELFNRELLEADYQISPGRLPILMP</sequence>
<evidence type="ECO:0000256" key="5">
    <source>
        <dbReference type="ARBA" id="ARBA00022723"/>
    </source>
</evidence>
<dbReference type="NCBIfam" id="TIGR00147">
    <property type="entry name" value="YegS/Rv2252/BmrU family lipid kinase"/>
    <property type="match status" value="1"/>
</dbReference>
<accession>A0A8J6NS88</accession>
<evidence type="ECO:0000256" key="4">
    <source>
        <dbReference type="ARBA" id="ARBA00022679"/>
    </source>
</evidence>
<evidence type="ECO:0000256" key="8">
    <source>
        <dbReference type="ARBA" id="ARBA00022840"/>
    </source>
</evidence>
<dbReference type="InterPro" id="IPR017438">
    <property type="entry name" value="ATP-NAD_kinase_N"/>
</dbReference>
<dbReference type="InterPro" id="IPR001206">
    <property type="entry name" value="Diacylglycerol_kinase_cat_dom"/>
</dbReference>
<proteinExistence type="inferred from homology"/>
<evidence type="ECO:0000256" key="9">
    <source>
        <dbReference type="ARBA" id="ARBA00022842"/>
    </source>
</evidence>
<keyword evidence="10" id="KW-0443">Lipid metabolism</keyword>
<keyword evidence="9" id="KW-0460">Magnesium</keyword>
<organism evidence="14 15">
    <name type="scientific">Candidatus Desulfolinea nitratireducens</name>
    <dbReference type="NCBI Taxonomy" id="2841698"/>
    <lineage>
        <taxon>Bacteria</taxon>
        <taxon>Bacillati</taxon>
        <taxon>Chloroflexota</taxon>
        <taxon>Anaerolineae</taxon>
        <taxon>Anaerolineales</taxon>
        <taxon>Anaerolineales incertae sedis</taxon>
        <taxon>Candidatus Desulfolinea</taxon>
    </lineage>
</organism>
<protein>
    <submittedName>
        <fullName evidence="14">Diacylglycerol kinase family lipid kinase</fullName>
    </submittedName>
</protein>
<keyword evidence="12" id="KW-1208">Phospholipid metabolism</keyword>
<dbReference type="Proteomes" id="UP000614469">
    <property type="component" value="Unassembled WGS sequence"/>
</dbReference>
<dbReference type="InterPro" id="IPR016064">
    <property type="entry name" value="NAD/diacylglycerol_kinase_sf"/>
</dbReference>
<evidence type="ECO:0000256" key="1">
    <source>
        <dbReference type="ARBA" id="ARBA00001946"/>
    </source>
</evidence>
<keyword evidence="4" id="KW-0808">Transferase</keyword>
<keyword evidence="8" id="KW-0067">ATP-binding</keyword>
<dbReference type="PANTHER" id="PTHR12358">
    <property type="entry name" value="SPHINGOSINE KINASE"/>
    <property type="match status" value="1"/>
</dbReference>
<dbReference type="InterPro" id="IPR050187">
    <property type="entry name" value="Lipid_Phosphate_FormReg"/>
</dbReference>
<evidence type="ECO:0000256" key="10">
    <source>
        <dbReference type="ARBA" id="ARBA00023098"/>
    </source>
</evidence>
<gene>
    <name evidence="14" type="ORF">H8E29_17285</name>
</gene>
<comment type="cofactor">
    <cofactor evidence="1">
        <name>Mg(2+)</name>
        <dbReference type="ChEBI" id="CHEBI:18420"/>
    </cofactor>
</comment>
<dbReference type="PROSITE" id="PS50146">
    <property type="entry name" value="DAGK"/>
    <property type="match status" value="1"/>
</dbReference>
<evidence type="ECO:0000313" key="14">
    <source>
        <dbReference type="EMBL" id="MBC8337012.1"/>
    </source>
</evidence>
<comment type="similarity">
    <text evidence="2">Belongs to the diacylglycerol/lipid kinase family.</text>
</comment>
<dbReference type="Gene3D" id="2.60.200.40">
    <property type="match status" value="1"/>
</dbReference>
<dbReference type="GO" id="GO:0005886">
    <property type="term" value="C:plasma membrane"/>
    <property type="evidence" value="ECO:0007669"/>
    <property type="project" value="TreeGrafter"/>
</dbReference>
<keyword evidence="7 14" id="KW-0418">Kinase</keyword>
<evidence type="ECO:0000259" key="13">
    <source>
        <dbReference type="PROSITE" id="PS50146"/>
    </source>
</evidence>
<evidence type="ECO:0000313" key="15">
    <source>
        <dbReference type="Proteomes" id="UP000614469"/>
    </source>
</evidence>
<evidence type="ECO:0000256" key="11">
    <source>
        <dbReference type="ARBA" id="ARBA00023209"/>
    </source>
</evidence>
<dbReference type="GO" id="GO:0046872">
    <property type="term" value="F:metal ion binding"/>
    <property type="evidence" value="ECO:0007669"/>
    <property type="project" value="UniProtKB-KW"/>
</dbReference>
<keyword evidence="3" id="KW-0444">Lipid biosynthesis</keyword>
<dbReference type="AlphaFoldDB" id="A0A8J6NS88"/>
<evidence type="ECO:0000256" key="12">
    <source>
        <dbReference type="ARBA" id="ARBA00023264"/>
    </source>
</evidence>
<evidence type="ECO:0000256" key="3">
    <source>
        <dbReference type="ARBA" id="ARBA00022516"/>
    </source>
</evidence>
<keyword evidence="6" id="KW-0547">Nucleotide-binding</keyword>
<dbReference type="Gene3D" id="3.40.50.10330">
    <property type="entry name" value="Probable inorganic polyphosphate/atp-NAD kinase, domain 1"/>
    <property type="match status" value="1"/>
</dbReference>